<dbReference type="STRING" id="1316194.A0A1Q5UP66"/>
<feature type="compositionally biased region" description="Polar residues" evidence="1">
    <location>
        <begin position="332"/>
        <end position="341"/>
    </location>
</feature>
<sequence>MFYTDPIPALPPRHFWKHNVPLARTRFDDITASTCRSAQVVVSGSSTEHFERSTNRPPVDKSLLGIQIGSIAGAYLIFVATLLALLLFVGRRIRRTVQSSNYSLQMEMLQPAKSIDPSPISPMSQNIPSPTAGGFTSSWGSIPRGGRPSQTSVNGSMVTIDESVVALDRQRAQDQMEMLYAAVMEHDAQKASGVNISSRDADSQANSPDSQYTNPFTDRHASQSMEPSYREPLKSPKSNGSRLSKLFSSKSNSNPDGGKLRSPRFPVRKLGISSPLASPDLHASRSYAQDQAPLSPRFYNPGPPPTAPRAGPAVAQLVPPPTTRTRAPPTPLNLSTAGQPPSNLPFRDAYPLQSAPATKTTILERPTKNRNGPVTGMPTPYSAYMPFTPVTPFTPGRMVTKRERRREERENGLRVLNEDDLVKDDNDVWG</sequence>
<reference evidence="3 4" key="1">
    <citation type="submission" date="2016-10" db="EMBL/GenBank/DDBJ databases">
        <title>Genome sequence of the ascomycete fungus Penicillium subrubescens.</title>
        <authorList>
            <person name="De Vries R.P."/>
            <person name="Peng M."/>
            <person name="Dilokpimol A."/>
            <person name="Hilden K."/>
            <person name="Makela M.R."/>
            <person name="Grigoriev I."/>
            <person name="Riley R."/>
            <person name="Granchi Z."/>
        </authorList>
    </citation>
    <scope>NUCLEOTIDE SEQUENCE [LARGE SCALE GENOMIC DNA]</scope>
    <source>
        <strain evidence="3 4">CBS 132785</strain>
    </source>
</reference>
<evidence type="ECO:0000256" key="1">
    <source>
        <dbReference type="SAM" id="MobiDB-lite"/>
    </source>
</evidence>
<keyword evidence="2" id="KW-0472">Membrane</keyword>
<proteinExistence type="predicted"/>
<feature type="transmembrane region" description="Helical" evidence="2">
    <location>
        <begin position="64"/>
        <end position="89"/>
    </location>
</feature>
<feature type="region of interest" description="Disordered" evidence="1">
    <location>
        <begin position="191"/>
        <end position="265"/>
    </location>
</feature>
<organism evidence="3 4">
    <name type="scientific">Penicillium subrubescens</name>
    <dbReference type="NCBI Taxonomy" id="1316194"/>
    <lineage>
        <taxon>Eukaryota</taxon>
        <taxon>Fungi</taxon>
        <taxon>Dikarya</taxon>
        <taxon>Ascomycota</taxon>
        <taxon>Pezizomycotina</taxon>
        <taxon>Eurotiomycetes</taxon>
        <taxon>Eurotiomycetidae</taxon>
        <taxon>Eurotiales</taxon>
        <taxon>Aspergillaceae</taxon>
        <taxon>Penicillium</taxon>
    </lineage>
</organism>
<feature type="compositionally biased region" description="Polar residues" evidence="1">
    <location>
        <begin position="121"/>
        <end position="140"/>
    </location>
</feature>
<name>A0A1Q5UP66_9EURO</name>
<accession>A0A1Q5UP66</accession>
<keyword evidence="2" id="KW-1133">Transmembrane helix</keyword>
<evidence type="ECO:0000256" key="2">
    <source>
        <dbReference type="SAM" id="Phobius"/>
    </source>
</evidence>
<feature type="compositionally biased region" description="Polar residues" evidence="1">
    <location>
        <begin position="192"/>
        <end position="226"/>
    </location>
</feature>
<dbReference type="AlphaFoldDB" id="A0A1Q5UP66"/>
<dbReference type="EMBL" id="MNBE01000104">
    <property type="protein sequence ID" value="OKP14256.1"/>
    <property type="molecule type" value="Genomic_DNA"/>
</dbReference>
<feature type="region of interest" description="Disordered" evidence="1">
    <location>
        <begin position="118"/>
        <end position="156"/>
    </location>
</feature>
<feature type="region of interest" description="Disordered" evidence="1">
    <location>
        <begin position="366"/>
        <end position="430"/>
    </location>
</feature>
<dbReference type="Proteomes" id="UP000186955">
    <property type="component" value="Unassembled WGS sequence"/>
</dbReference>
<keyword evidence="4" id="KW-1185">Reference proteome</keyword>
<evidence type="ECO:0000313" key="4">
    <source>
        <dbReference type="Proteomes" id="UP000186955"/>
    </source>
</evidence>
<protein>
    <submittedName>
        <fullName evidence="3">Uncharacterized protein</fullName>
    </submittedName>
</protein>
<comment type="caution">
    <text evidence="3">The sequence shown here is derived from an EMBL/GenBank/DDBJ whole genome shotgun (WGS) entry which is preliminary data.</text>
</comment>
<feature type="compositionally biased region" description="Low complexity" evidence="1">
    <location>
        <begin position="241"/>
        <end position="254"/>
    </location>
</feature>
<evidence type="ECO:0000313" key="3">
    <source>
        <dbReference type="EMBL" id="OKP14256.1"/>
    </source>
</evidence>
<keyword evidence="2" id="KW-0812">Transmembrane</keyword>
<gene>
    <name evidence="3" type="ORF">PENSUB_19</name>
</gene>
<feature type="region of interest" description="Disordered" evidence="1">
    <location>
        <begin position="292"/>
        <end position="343"/>
    </location>
</feature>